<comment type="catalytic activity">
    <reaction evidence="9">
        <text>(R)-2-hydroxyglutarate + NAD(+) = 2-oxoglutarate + NADH + H(+)</text>
        <dbReference type="Rhea" id="RHEA:49612"/>
        <dbReference type="ChEBI" id="CHEBI:15378"/>
        <dbReference type="ChEBI" id="CHEBI:15801"/>
        <dbReference type="ChEBI" id="CHEBI:16810"/>
        <dbReference type="ChEBI" id="CHEBI:57540"/>
        <dbReference type="ChEBI" id="CHEBI:57945"/>
        <dbReference type="EC" id="1.1.1.399"/>
    </reaction>
</comment>
<dbReference type="PANTHER" id="PTHR42789">
    <property type="entry name" value="D-ISOMER SPECIFIC 2-HYDROXYACID DEHYDROGENASE FAMILY PROTEIN (AFU_ORTHOLOGUE AFUA_6G10090)"/>
    <property type="match status" value="1"/>
</dbReference>
<dbReference type="Pfam" id="PF00389">
    <property type="entry name" value="2-Hacid_dh"/>
    <property type="match status" value="1"/>
</dbReference>
<evidence type="ECO:0000256" key="10">
    <source>
        <dbReference type="ARBA" id="ARBA00048731"/>
    </source>
</evidence>
<dbReference type="Gene3D" id="3.40.50.720">
    <property type="entry name" value="NAD(P)-binding Rossmann-like Domain"/>
    <property type="match status" value="2"/>
</dbReference>
<evidence type="ECO:0000313" key="13">
    <source>
        <dbReference type="EMBL" id="GJE04646.1"/>
    </source>
</evidence>
<comment type="caution">
    <text evidence="13">The sequence shown here is derived from an EMBL/GenBank/DDBJ whole genome shotgun (WGS) entry which is preliminary data.</text>
</comment>
<dbReference type="Pfam" id="PF19304">
    <property type="entry name" value="PGDH_inter"/>
    <property type="match status" value="1"/>
</dbReference>
<dbReference type="Gene3D" id="3.30.70.260">
    <property type="match status" value="1"/>
</dbReference>
<keyword evidence="7 11" id="KW-0520">NAD</keyword>
<reference evidence="13" key="1">
    <citation type="journal article" date="2021" name="Front. Microbiol.">
        <title>Comprehensive Comparative Genomics and Phenotyping of Methylobacterium Species.</title>
        <authorList>
            <person name="Alessa O."/>
            <person name="Ogura Y."/>
            <person name="Fujitani Y."/>
            <person name="Takami H."/>
            <person name="Hayashi T."/>
            <person name="Sahin N."/>
            <person name="Tani A."/>
        </authorList>
    </citation>
    <scope>NUCLEOTIDE SEQUENCE</scope>
    <source>
        <strain evidence="13">DSM 17168</strain>
    </source>
</reference>
<evidence type="ECO:0000256" key="2">
    <source>
        <dbReference type="ARBA" id="ARBA00005216"/>
    </source>
</evidence>
<dbReference type="SUPFAM" id="SSF51735">
    <property type="entry name" value="NAD(P)-binding Rossmann-fold domains"/>
    <property type="match status" value="1"/>
</dbReference>
<dbReference type="PROSITE" id="PS00670">
    <property type="entry name" value="D_2_HYDROXYACID_DH_2"/>
    <property type="match status" value="1"/>
</dbReference>
<dbReference type="Pfam" id="PF02826">
    <property type="entry name" value="2-Hacid_dh_C"/>
    <property type="match status" value="1"/>
</dbReference>
<dbReference type="InterPro" id="IPR006139">
    <property type="entry name" value="D-isomer_2_OHA_DH_cat_dom"/>
</dbReference>
<evidence type="ECO:0000256" key="1">
    <source>
        <dbReference type="ARBA" id="ARBA00003800"/>
    </source>
</evidence>
<dbReference type="InterPro" id="IPR029752">
    <property type="entry name" value="D-isomer_DH_CS1"/>
</dbReference>
<proteinExistence type="inferred from homology"/>
<dbReference type="PROSITE" id="PS00065">
    <property type="entry name" value="D_2_HYDROXYACID_DH_1"/>
    <property type="match status" value="1"/>
</dbReference>
<evidence type="ECO:0000256" key="4">
    <source>
        <dbReference type="ARBA" id="ARBA00021582"/>
    </source>
</evidence>
<evidence type="ECO:0000256" key="6">
    <source>
        <dbReference type="ARBA" id="ARBA00023002"/>
    </source>
</evidence>
<reference evidence="13" key="2">
    <citation type="submission" date="2021-08" db="EMBL/GenBank/DDBJ databases">
        <authorList>
            <person name="Tani A."/>
            <person name="Ola A."/>
            <person name="Ogura Y."/>
            <person name="Katsura K."/>
            <person name="Hayashi T."/>
        </authorList>
    </citation>
    <scope>NUCLEOTIDE SEQUENCE</scope>
    <source>
        <strain evidence="13">DSM 17168</strain>
    </source>
</reference>
<dbReference type="NCBIfam" id="TIGR01327">
    <property type="entry name" value="PGDH"/>
    <property type="match status" value="1"/>
</dbReference>
<dbReference type="SUPFAM" id="SSF143548">
    <property type="entry name" value="Serine metabolism enzymes domain"/>
    <property type="match status" value="1"/>
</dbReference>
<comment type="catalytic activity">
    <reaction evidence="10 11">
        <text>(2R)-3-phosphoglycerate + NAD(+) = 3-phosphooxypyruvate + NADH + H(+)</text>
        <dbReference type="Rhea" id="RHEA:12641"/>
        <dbReference type="ChEBI" id="CHEBI:15378"/>
        <dbReference type="ChEBI" id="CHEBI:18110"/>
        <dbReference type="ChEBI" id="CHEBI:57540"/>
        <dbReference type="ChEBI" id="CHEBI:57945"/>
        <dbReference type="ChEBI" id="CHEBI:58272"/>
        <dbReference type="EC" id="1.1.1.95"/>
    </reaction>
</comment>
<evidence type="ECO:0000259" key="12">
    <source>
        <dbReference type="PROSITE" id="PS51671"/>
    </source>
</evidence>
<keyword evidence="5 11" id="KW-0028">Amino-acid biosynthesis</keyword>
<name>A0ABQ4SN38_9HYPH</name>
<dbReference type="RefSeq" id="WP_238242106.1">
    <property type="nucleotide sequence ID" value="NZ_BPQQ01000147.1"/>
</dbReference>
<dbReference type="SUPFAM" id="SSF52283">
    <property type="entry name" value="Formate/glycerate dehydrogenase catalytic domain-like"/>
    <property type="match status" value="1"/>
</dbReference>
<dbReference type="CDD" id="cd04902">
    <property type="entry name" value="ACT_3PGDH-xct"/>
    <property type="match status" value="1"/>
</dbReference>
<gene>
    <name evidence="13" type="primary">serA_2</name>
    <name evidence="13" type="ORF">GMJLKIPL_6610</name>
</gene>
<evidence type="ECO:0000256" key="5">
    <source>
        <dbReference type="ARBA" id="ARBA00022605"/>
    </source>
</evidence>
<dbReference type="EMBL" id="BPQQ01000147">
    <property type="protein sequence ID" value="GJE04646.1"/>
    <property type="molecule type" value="Genomic_DNA"/>
</dbReference>
<dbReference type="InterPro" id="IPR050857">
    <property type="entry name" value="D-2-hydroxyacid_DH"/>
</dbReference>
<evidence type="ECO:0000256" key="11">
    <source>
        <dbReference type="RuleBase" id="RU363003"/>
    </source>
</evidence>
<dbReference type="PROSITE" id="PS00671">
    <property type="entry name" value="D_2_HYDROXYACID_DH_3"/>
    <property type="match status" value="1"/>
</dbReference>
<keyword evidence="14" id="KW-1185">Reference proteome</keyword>
<sequence>MTGPKTTPKRVLISDALSPAAVAIFRERGLVADLRPELGKDKEALAAAIGAYDGLAIRSTTKITAALLDRAPRLTVIGRAGIGVDNVDVPAATARGVIVMNTPHGNAVTTAEHAIAMMLALAREIPQADASTQAGRWEKNRFLGIELTAKTLGVIGCGNIGAIVADRGIGLRMRVIAYDPFLTPERAVEIGVEKVDLDELLRRADVITLHVPLTDKTRNILSAEALARTKPGVRIVNCARGGLVDEAALRAALDAGHVAGAAFDVFSVEPATENVLFGHPNVICTPHLGASTREAQENVALQVAEQMADNLLHGAIRNAVNFPSISAEEAPRLRPYVALAERLGSFLGQLTEAPIRGIRIAFEGEVAGMNIRALTAAAVAGALRPFLEGVNMVSATEVARQRGLVVETTTRTGGGSNYGSVLHVTVEAEDMPRDAAGTVFQDGTPRIVEIRSIALEAAFAPQMLYVRNADRPGFIGQFGTLMGEAGVNVATFHLGRDRPGGDAICFAAVDEPVSPDLLRRIEAIPHVKRARVVRF</sequence>
<dbReference type="InterPro" id="IPR036291">
    <property type="entry name" value="NAD(P)-bd_dom_sf"/>
</dbReference>
<evidence type="ECO:0000256" key="8">
    <source>
        <dbReference type="ARBA" id="ARBA00023299"/>
    </source>
</evidence>
<dbReference type="InterPro" id="IPR045626">
    <property type="entry name" value="PGDH_ASB_dom"/>
</dbReference>
<feature type="domain" description="ACT" evidence="12">
    <location>
        <begin position="463"/>
        <end position="535"/>
    </location>
</feature>
<dbReference type="Pfam" id="PF01842">
    <property type="entry name" value="ACT"/>
    <property type="match status" value="1"/>
</dbReference>
<comment type="function">
    <text evidence="1">Catalyzes the reversible oxidation of 3-phospho-D-glycerate to 3-phosphonooxypyruvate, the first step of the phosphorylated L-serine biosynthesis pathway. Also catalyzes the reversible oxidation of 2-hydroxyglutarate to 2-oxoglutarate.</text>
</comment>
<accession>A0ABQ4SN38</accession>
<evidence type="ECO:0000256" key="7">
    <source>
        <dbReference type="ARBA" id="ARBA00023027"/>
    </source>
</evidence>
<dbReference type="PANTHER" id="PTHR42789:SF1">
    <property type="entry name" value="D-ISOMER SPECIFIC 2-HYDROXYACID DEHYDROGENASE FAMILY PROTEIN (AFU_ORTHOLOGUE AFUA_6G10090)"/>
    <property type="match status" value="1"/>
</dbReference>
<evidence type="ECO:0000256" key="3">
    <source>
        <dbReference type="ARBA" id="ARBA00005854"/>
    </source>
</evidence>
<dbReference type="InterPro" id="IPR006236">
    <property type="entry name" value="PGDH"/>
</dbReference>
<keyword evidence="6 11" id="KW-0560">Oxidoreductase</keyword>
<dbReference type="CDD" id="cd12173">
    <property type="entry name" value="PGDH_4"/>
    <property type="match status" value="1"/>
</dbReference>
<dbReference type="InterPro" id="IPR029009">
    <property type="entry name" value="ASB_dom_sf"/>
</dbReference>
<protein>
    <recommendedName>
        <fullName evidence="4 11">D-3-phosphoglycerate dehydrogenase</fullName>
        <ecNumber evidence="11">1.1.1.95</ecNumber>
    </recommendedName>
</protein>
<comment type="pathway">
    <text evidence="2 11">Amino-acid biosynthesis; L-serine biosynthesis; L-serine from 3-phospho-D-glycerate: step 1/3.</text>
</comment>
<evidence type="ECO:0000313" key="14">
    <source>
        <dbReference type="Proteomes" id="UP001055153"/>
    </source>
</evidence>
<dbReference type="InterPro" id="IPR029753">
    <property type="entry name" value="D-isomer_DH_CS"/>
</dbReference>
<dbReference type="SUPFAM" id="SSF55021">
    <property type="entry name" value="ACT-like"/>
    <property type="match status" value="1"/>
</dbReference>
<keyword evidence="8 11" id="KW-0718">Serine biosynthesis</keyword>
<dbReference type="InterPro" id="IPR045865">
    <property type="entry name" value="ACT-like_dom_sf"/>
</dbReference>
<comment type="similarity">
    <text evidence="3 11">Belongs to the D-isomer specific 2-hydroxyacid dehydrogenase family.</text>
</comment>
<dbReference type="EC" id="1.1.1.95" evidence="11"/>
<dbReference type="InterPro" id="IPR006140">
    <property type="entry name" value="D-isomer_DH_NAD-bd"/>
</dbReference>
<dbReference type="Proteomes" id="UP001055153">
    <property type="component" value="Unassembled WGS sequence"/>
</dbReference>
<dbReference type="Gene3D" id="3.30.1330.90">
    <property type="entry name" value="D-3-phosphoglycerate dehydrogenase, domain 3"/>
    <property type="match status" value="1"/>
</dbReference>
<organism evidence="13 14">
    <name type="scientific">Methylobacterium isbiliense</name>
    <dbReference type="NCBI Taxonomy" id="315478"/>
    <lineage>
        <taxon>Bacteria</taxon>
        <taxon>Pseudomonadati</taxon>
        <taxon>Pseudomonadota</taxon>
        <taxon>Alphaproteobacteria</taxon>
        <taxon>Hyphomicrobiales</taxon>
        <taxon>Methylobacteriaceae</taxon>
        <taxon>Methylobacterium</taxon>
    </lineage>
</organism>
<dbReference type="PROSITE" id="PS51671">
    <property type="entry name" value="ACT"/>
    <property type="match status" value="1"/>
</dbReference>
<evidence type="ECO:0000256" key="9">
    <source>
        <dbReference type="ARBA" id="ARBA00048126"/>
    </source>
</evidence>
<dbReference type="InterPro" id="IPR002912">
    <property type="entry name" value="ACT_dom"/>
</dbReference>